<accession>A0A6A4P778</accession>
<dbReference type="AlphaFoldDB" id="A0A6A4P778"/>
<comment type="caution">
    <text evidence="1">The sequence shown here is derived from an EMBL/GenBank/DDBJ whole genome shotgun (WGS) entry which is preliminary data.</text>
</comment>
<proteinExistence type="predicted"/>
<evidence type="ECO:0000313" key="1">
    <source>
        <dbReference type="EMBL" id="KAE9597441.1"/>
    </source>
</evidence>
<dbReference type="Proteomes" id="UP000447434">
    <property type="component" value="Chromosome 16"/>
</dbReference>
<protein>
    <submittedName>
        <fullName evidence="1">Uncharacterized protein</fullName>
    </submittedName>
</protein>
<sequence>MDLFATKMKFETSLCQGLTFLILFSMGLEKEAQDCPSSYSPLLHHQRVQVHHFYHYLNFWKTIWSLF</sequence>
<evidence type="ECO:0000313" key="2">
    <source>
        <dbReference type="Proteomes" id="UP000447434"/>
    </source>
</evidence>
<reference evidence="2" key="1">
    <citation type="journal article" date="2020" name="Nat. Commun.">
        <title>Genome sequence of the cluster root forming white lupin.</title>
        <authorList>
            <person name="Hufnagel B."/>
            <person name="Marques A."/>
            <person name="Soriano A."/>
            <person name="Marques L."/>
            <person name="Divol F."/>
            <person name="Doumas P."/>
            <person name="Sallet E."/>
            <person name="Mancinotti D."/>
            <person name="Carrere S."/>
            <person name="Marande W."/>
            <person name="Arribat S."/>
            <person name="Keller J."/>
            <person name="Huneau C."/>
            <person name="Blein T."/>
            <person name="Aime D."/>
            <person name="Laguerre M."/>
            <person name="Taylor J."/>
            <person name="Schubert V."/>
            <person name="Nelson M."/>
            <person name="Geu-Flores F."/>
            <person name="Crespi M."/>
            <person name="Gallardo-Guerrero K."/>
            <person name="Delaux P.-M."/>
            <person name="Salse J."/>
            <person name="Berges H."/>
            <person name="Guyot R."/>
            <person name="Gouzy J."/>
            <person name="Peret B."/>
        </authorList>
    </citation>
    <scope>NUCLEOTIDE SEQUENCE [LARGE SCALE GENOMIC DNA]</scope>
    <source>
        <strain evidence="2">cv. Amiga</strain>
    </source>
</reference>
<dbReference type="EMBL" id="WOCE01000016">
    <property type="protein sequence ID" value="KAE9597441.1"/>
    <property type="molecule type" value="Genomic_DNA"/>
</dbReference>
<gene>
    <name evidence="1" type="ORF">Lalb_Chr16g0386571</name>
</gene>
<name>A0A6A4P778_LUPAL</name>
<keyword evidence="2" id="KW-1185">Reference proteome</keyword>
<organism evidence="1 2">
    <name type="scientific">Lupinus albus</name>
    <name type="common">White lupine</name>
    <name type="synonym">Lupinus termis</name>
    <dbReference type="NCBI Taxonomy" id="3870"/>
    <lineage>
        <taxon>Eukaryota</taxon>
        <taxon>Viridiplantae</taxon>
        <taxon>Streptophyta</taxon>
        <taxon>Embryophyta</taxon>
        <taxon>Tracheophyta</taxon>
        <taxon>Spermatophyta</taxon>
        <taxon>Magnoliopsida</taxon>
        <taxon>eudicotyledons</taxon>
        <taxon>Gunneridae</taxon>
        <taxon>Pentapetalae</taxon>
        <taxon>rosids</taxon>
        <taxon>fabids</taxon>
        <taxon>Fabales</taxon>
        <taxon>Fabaceae</taxon>
        <taxon>Papilionoideae</taxon>
        <taxon>50 kb inversion clade</taxon>
        <taxon>genistoids sensu lato</taxon>
        <taxon>core genistoids</taxon>
        <taxon>Genisteae</taxon>
        <taxon>Lupinus</taxon>
    </lineage>
</organism>